<evidence type="ECO:0000313" key="2">
    <source>
        <dbReference type="EMBL" id="AHZ70306.1"/>
    </source>
</evidence>
<dbReference type="KEGG" id="pman:OU5_3227"/>
<gene>
    <name evidence="2" type="ORF">OU5_3227</name>
</gene>
<evidence type="ECO:0000256" key="1">
    <source>
        <dbReference type="SAM" id="MobiDB-lite"/>
    </source>
</evidence>
<name>A0A024ECJ2_9PSED</name>
<feature type="region of interest" description="Disordered" evidence="1">
    <location>
        <begin position="50"/>
        <end position="73"/>
    </location>
</feature>
<reference evidence="2 3" key="1">
    <citation type="journal article" date="2012" name="J. Bacteriol.">
        <title>Genome sequence of cold-adapted Pseudomonas mandelii strain JR-1.</title>
        <authorList>
            <person name="Jang S.H."/>
            <person name="Kim J."/>
            <person name="Kim J."/>
            <person name="Hong S."/>
            <person name="Lee C."/>
        </authorList>
    </citation>
    <scope>NUCLEOTIDE SEQUENCE [LARGE SCALE GENOMIC DNA]</scope>
    <source>
        <strain evidence="2 3">JR-1</strain>
    </source>
</reference>
<dbReference type="HOGENOM" id="CLU_2702007_0_0_6"/>
<sequence length="73" mass="7962">MGKTVYKGEVETGVFAWFLDRTRLLTAAKEFPVGASLLAKRACQSTLMLSDTSPSRAGSLPQETSALQSQRRN</sequence>
<organism evidence="2 3">
    <name type="scientific">Pseudomonas mandelii JR-1</name>
    <dbReference type="NCBI Taxonomy" id="1147786"/>
    <lineage>
        <taxon>Bacteria</taxon>
        <taxon>Pseudomonadati</taxon>
        <taxon>Pseudomonadota</taxon>
        <taxon>Gammaproteobacteria</taxon>
        <taxon>Pseudomonadales</taxon>
        <taxon>Pseudomonadaceae</taxon>
        <taxon>Pseudomonas</taxon>
    </lineage>
</organism>
<dbReference type="AlphaFoldDB" id="A0A024ECJ2"/>
<dbReference type="EMBL" id="CP005960">
    <property type="protein sequence ID" value="AHZ70306.1"/>
    <property type="molecule type" value="Genomic_DNA"/>
</dbReference>
<accession>A0A024ECJ2</accession>
<protein>
    <submittedName>
        <fullName evidence="2">Uncharacterized protein</fullName>
    </submittedName>
</protein>
<dbReference type="Proteomes" id="UP000026913">
    <property type="component" value="Chromosome"/>
</dbReference>
<proteinExistence type="predicted"/>
<evidence type="ECO:0000313" key="3">
    <source>
        <dbReference type="Proteomes" id="UP000026913"/>
    </source>
</evidence>